<reference evidence="3" key="1">
    <citation type="journal article" date="2013" name="Nat. Genet.">
        <title>The draft genomes of soft-shell turtle and green sea turtle yield insights into the development and evolution of the turtle-specific body plan.</title>
        <authorList>
            <person name="Wang Z."/>
            <person name="Pascual-Anaya J."/>
            <person name="Zadissa A."/>
            <person name="Li W."/>
            <person name="Niimura Y."/>
            <person name="Huang Z."/>
            <person name="Li C."/>
            <person name="White S."/>
            <person name="Xiong Z."/>
            <person name="Fang D."/>
            <person name="Wang B."/>
            <person name="Ming Y."/>
            <person name="Chen Y."/>
            <person name="Zheng Y."/>
            <person name="Kuraku S."/>
            <person name="Pignatelli M."/>
            <person name="Herrero J."/>
            <person name="Beal K."/>
            <person name="Nozawa M."/>
            <person name="Li Q."/>
            <person name="Wang J."/>
            <person name="Zhang H."/>
            <person name="Yu L."/>
            <person name="Shigenobu S."/>
            <person name="Wang J."/>
            <person name="Liu J."/>
            <person name="Flicek P."/>
            <person name="Searle S."/>
            <person name="Wang J."/>
            <person name="Kuratani S."/>
            <person name="Yin Y."/>
            <person name="Aken B."/>
            <person name="Zhang G."/>
            <person name="Irie N."/>
        </authorList>
    </citation>
    <scope>NUCLEOTIDE SEQUENCE [LARGE SCALE GENOMIC DNA]</scope>
</reference>
<organism evidence="2 3">
    <name type="scientific">Chelonia mydas</name>
    <name type="common">Green sea-turtle</name>
    <name type="synonym">Chelonia agassizi</name>
    <dbReference type="NCBI Taxonomy" id="8469"/>
    <lineage>
        <taxon>Eukaryota</taxon>
        <taxon>Metazoa</taxon>
        <taxon>Chordata</taxon>
        <taxon>Craniata</taxon>
        <taxon>Vertebrata</taxon>
        <taxon>Euteleostomi</taxon>
        <taxon>Archelosauria</taxon>
        <taxon>Testudinata</taxon>
        <taxon>Testudines</taxon>
        <taxon>Cryptodira</taxon>
        <taxon>Durocryptodira</taxon>
        <taxon>Americhelydia</taxon>
        <taxon>Chelonioidea</taxon>
        <taxon>Cheloniidae</taxon>
        <taxon>Chelonia</taxon>
    </lineage>
</organism>
<evidence type="ECO:0000313" key="2">
    <source>
        <dbReference type="EMBL" id="EMP29550.1"/>
    </source>
</evidence>
<evidence type="ECO:0000256" key="1">
    <source>
        <dbReference type="SAM" id="MobiDB-lite"/>
    </source>
</evidence>
<dbReference type="AlphaFoldDB" id="M7B277"/>
<name>M7B277_CHEMY</name>
<feature type="compositionally biased region" description="Acidic residues" evidence="1">
    <location>
        <begin position="32"/>
        <end position="54"/>
    </location>
</feature>
<accession>M7B277</accession>
<sequence>MDAILGGDHTSTARTTVDSLVAHLPVESGQSQEEEILDKDVEGEGDPEAEDDSEVRDACIQEFFSTPEEPSQSQLSDLGEAQTGEEAPEMTLGAQPPSLLLVAERLHRIRKLPRRTKEDFLCDVMMHSAAEKQELKEWWDSEKRDQKENAACQNEAMEQLLKVMERQADTRSRRY</sequence>
<proteinExistence type="predicted"/>
<protein>
    <submittedName>
        <fullName evidence="2">Uncharacterized protein</fullName>
    </submittedName>
</protein>
<gene>
    <name evidence="2" type="ORF">UY3_13314</name>
</gene>
<dbReference type="EMBL" id="KB555237">
    <property type="protein sequence ID" value="EMP29550.1"/>
    <property type="molecule type" value="Genomic_DNA"/>
</dbReference>
<keyword evidence="3" id="KW-1185">Reference proteome</keyword>
<dbReference type="Proteomes" id="UP000031443">
    <property type="component" value="Unassembled WGS sequence"/>
</dbReference>
<evidence type="ECO:0000313" key="3">
    <source>
        <dbReference type="Proteomes" id="UP000031443"/>
    </source>
</evidence>
<feature type="region of interest" description="Disordered" evidence="1">
    <location>
        <begin position="25"/>
        <end position="96"/>
    </location>
</feature>